<comment type="caution">
    <text evidence="4">The sequence shown here is derived from an EMBL/GenBank/DDBJ whole genome shotgun (WGS) entry which is preliminary data.</text>
</comment>
<name>A0ABR9XP91_9CHLB</name>
<keyword evidence="2" id="KW-0472">Membrane</keyword>
<dbReference type="RefSeq" id="WP_175187140.1">
    <property type="nucleotide sequence ID" value="NZ_JABVZQ010000004.1"/>
</dbReference>
<protein>
    <submittedName>
        <fullName evidence="4">AsmA family protein</fullName>
    </submittedName>
</protein>
<keyword evidence="2" id="KW-0812">Transmembrane</keyword>
<feature type="compositionally biased region" description="Polar residues" evidence="1">
    <location>
        <begin position="845"/>
        <end position="854"/>
    </location>
</feature>
<evidence type="ECO:0000256" key="1">
    <source>
        <dbReference type="SAM" id="MobiDB-lite"/>
    </source>
</evidence>
<reference evidence="4 5" key="1">
    <citation type="journal article" date="2020" name="Microorganisms">
        <title>Simultaneous Genome Sequencing of Prosthecochloris ethylica and Desulfuromonas acetoxidans within a Syntrophic Mixture Reveals Unique Pili and Protein Interactions.</title>
        <authorList>
            <person name="Kyndt J.A."/>
            <person name="Van Beeumen J.J."/>
            <person name="Meyer T.E."/>
        </authorList>
    </citation>
    <scope>NUCLEOTIDE SEQUENCE [LARGE SCALE GENOMIC DNA]</scope>
    <source>
        <strain evidence="4 5">N3</strain>
    </source>
</reference>
<dbReference type="PANTHER" id="PTHR30441:SF8">
    <property type="entry name" value="DUF748 DOMAIN-CONTAINING PROTEIN"/>
    <property type="match status" value="1"/>
</dbReference>
<keyword evidence="2" id="KW-1133">Transmembrane helix</keyword>
<evidence type="ECO:0000313" key="5">
    <source>
        <dbReference type="Proteomes" id="UP000619838"/>
    </source>
</evidence>
<dbReference type="InterPro" id="IPR052894">
    <property type="entry name" value="AsmA-related"/>
</dbReference>
<feature type="transmembrane region" description="Helical" evidence="2">
    <location>
        <begin position="7"/>
        <end position="26"/>
    </location>
</feature>
<feature type="region of interest" description="Disordered" evidence="1">
    <location>
        <begin position="834"/>
        <end position="862"/>
    </location>
</feature>
<proteinExistence type="predicted"/>
<feature type="domain" description="AsmA" evidence="3">
    <location>
        <begin position="9"/>
        <end position="168"/>
    </location>
</feature>
<accession>A0ABR9XP91</accession>
<evidence type="ECO:0000259" key="3">
    <source>
        <dbReference type="Pfam" id="PF05170"/>
    </source>
</evidence>
<keyword evidence="5" id="KW-1185">Reference proteome</keyword>
<dbReference type="InterPro" id="IPR007844">
    <property type="entry name" value="AsmA"/>
</dbReference>
<dbReference type="Proteomes" id="UP000619838">
    <property type="component" value="Unassembled WGS sequence"/>
</dbReference>
<gene>
    <name evidence="4" type="ORF">INT08_01460</name>
</gene>
<dbReference type="EMBL" id="JADGII010000002">
    <property type="protein sequence ID" value="MBF0635851.1"/>
    <property type="molecule type" value="Genomic_DNA"/>
</dbReference>
<evidence type="ECO:0000313" key="4">
    <source>
        <dbReference type="EMBL" id="MBF0635851.1"/>
    </source>
</evidence>
<dbReference type="Pfam" id="PF05170">
    <property type="entry name" value="AsmA"/>
    <property type="match status" value="1"/>
</dbReference>
<organism evidence="4 5">
    <name type="scientific">Prosthecochloris ethylica</name>
    <dbReference type="NCBI Taxonomy" id="2743976"/>
    <lineage>
        <taxon>Bacteria</taxon>
        <taxon>Pseudomonadati</taxon>
        <taxon>Chlorobiota</taxon>
        <taxon>Chlorobiia</taxon>
        <taxon>Chlorobiales</taxon>
        <taxon>Chlorobiaceae</taxon>
        <taxon>Prosthecochloris</taxon>
    </lineage>
</organism>
<sequence length="870" mass="93502">MNKALKFSLLTVVLFIAGVLVFLQVIKPRVSSIIRDALDERLEATVTSGEADITLFRSFPRVAVSLNDIRVLRGDSAAVDTLGSIDRFSVSFDVLPLLRGRLEVHSMRADRPVVNVVKDEAGNINWDMFRDSGRDGDSSASESGFSIRLRDVSFSDAHLVYRDEALDTRVEMNGWDHRLRGDFSAGQSVLATSNNADSVRVVVGGVTWLDDVSVGFDADIEADLAEKVFGFRKNRLRINELGIVFDGRFEDAGEGMQVDMTFAAEDVVLRDLLSLVPALYAQGFGSIEADGAVSLNGVLNGVWTESAIPSLNLDVDVTDGSFGYRDRNVPVDRIELHGTVSNPGGHPDSTVISFPEISLQLDGRPLEAGVDVKRPFSDFFLDGSLSGRVLLEDVVELYPVEGLELAGDMRMDLRVRAPLQELLEGRGNAILADGVVDVSDVRLASGQFRPSISVNQARVRLSPSAIVLESSDVVAGKSDFSLKGRLTGYSGYLFGDRDLEGSFSLASGTLVLDEFENLEEEKGPLLLPSRVSIAMDAVVGRAVLNDMEFRDVRGGVSLKDEKISLTGMTASTLGGKVNLKGYYSSKGGTPETWFSADASEVNVVTSYQSVPLLQKVAPVAEYSRGDVSAELDMNMMLDDAFQPVLETLTGKGSVSTTGLKVENFPPLNRLGLLLDMTLLDTIDIADVSIDFAVDDGRVSTPPFSFSLNDIEVNASGVTGFDRSLDWKLEMKVPRRYIGPAGRTMLSGLLQKLPLKGLGASLPDTLMIDAAIGGTVSEPKIGLDVEKTASRMIEQAAKGIGERFTGALGARGDSSAVGKDSSDVSPGIFDVLKGVVAPGQERDSSEASPDSTGQDTSRDQVIPGVLKNLFK</sequence>
<dbReference type="PANTHER" id="PTHR30441">
    <property type="entry name" value="DUF748 DOMAIN-CONTAINING PROTEIN"/>
    <property type="match status" value="1"/>
</dbReference>
<evidence type="ECO:0000256" key="2">
    <source>
        <dbReference type="SAM" id="Phobius"/>
    </source>
</evidence>